<dbReference type="Proteomes" id="UP000502041">
    <property type="component" value="Chromosome"/>
</dbReference>
<evidence type="ECO:0000256" key="1">
    <source>
        <dbReference type="SAM" id="Phobius"/>
    </source>
</evidence>
<keyword evidence="1" id="KW-0812">Transmembrane</keyword>
<gene>
    <name evidence="2" type="ORF">HC248_03386</name>
    <name evidence="3" type="ORF">HC248_03393</name>
</gene>
<dbReference type="RefSeq" id="WP_168923462.1">
    <property type="nucleotide sequence ID" value="NZ_CP051461.1"/>
</dbReference>
<evidence type="ECO:0000313" key="2">
    <source>
        <dbReference type="EMBL" id="QJC58049.1"/>
    </source>
</evidence>
<name>A0A6H2HDT0_9BURK</name>
<reference evidence="2 4" key="1">
    <citation type="submission" date="2020-04" db="EMBL/GenBank/DDBJ databases">
        <title>Complete genome of a Psychrophilic, Marine, Gas Vacuolate Bacterium Polaromonas vacuolata KCTC 22033T.</title>
        <authorList>
            <person name="Hwang K."/>
            <person name="Kim K.M."/>
        </authorList>
    </citation>
    <scope>NUCLEOTIDE SEQUENCE [LARGE SCALE GENOMIC DNA]</scope>
    <source>
        <strain evidence="2 4">KCTC 22033</strain>
    </source>
</reference>
<organism evidence="2 4">
    <name type="scientific">Polaromonas vacuolata</name>
    <dbReference type="NCBI Taxonomy" id="37448"/>
    <lineage>
        <taxon>Bacteria</taxon>
        <taxon>Pseudomonadati</taxon>
        <taxon>Pseudomonadota</taxon>
        <taxon>Betaproteobacteria</taxon>
        <taxon>Burkholderiales</taxon>
        <taxon>Comamonadaceae</taxon>
        <taxon>Polaromonas</taxon>
    </lineage>
</organism>
<evidence type="ECO:0008006" key="5">
    <source>
        <dbReference type="Google" id="ProtNLM"/>
    </source>
</evidence>
<dbReference type="EMBL" id="CP051461">
    <property type="protein sequence ID" value="QJC58049.1"/>
    <property type="molecule type" value="Genomic_DNA"/>
</dbReference>
<protein>
    <recommendedName>
        <fullName evidence="5">MSHA biogenesis protein MshP</fullName>
    </recommendedName>
</protein>
<sequence>MRLMPAKKQRGFAIFAAVFFLVVVGAMGGYMLQFSSAQQINGAQDLQGTRGEWAAQGAMDWAIASVFKTGACASPPTTLESFSIAIACVPQAYDEAGVTTRIFHIDVTAQNQLAPSTLGFIERSLTATVEK</sequence>
<proteinExistence type="predicted"/>
<keyword evidence="1" id="KW-0472">Membrane</keyword>
<accession>A0A6H2HDT0</accession>
<evidence type="ECO:0000313" key="4">
    <source>
        <dbReference type="Proteomes" id="UP000502041"/>
    </source>
</evidence>
<evidence type="ECO:0000313" key="3">
    <source>
        <dbReference type="EMBL" id="QJC58056.1"/>
    </source>
</evidence>
<dbReference type="KEGG" id="pvac:HC248_03393"/>
<keyword evidence="1" id="KW-1133">Transmembrane helix</keyword>
<keyword evidence="4" id="KW-1185">Reference proteome</keyword>
<dbReference type="AlphaFoldDB" id="A0A6H2HDT0"/>
<dbReference type="EMBL" id="CP051461">
    <property type="protein sequence ID" value="QJC58056.1"/>
    <property type="molecule type" value="Genomic_DNA"/>
</dbReference>
<feature type="transmembrane region" description="Helical" evidence="1">
    <location>
        <begin position="12"/>
        <end position="32"/>
    </location>
</feature>
<dbReference type="KEGG" id="pvac:HC248_03386"/>